<dbReference type="InterPro" id="IPR042099">
    <property type="entry name" value="ANL_N_sf"/>
</dbReference>
<dbReference type="SUPFAM" id="SSF56801">
    <property type="entry name" value="Acetyl-CoA synthetase-like"/>
    <property type="match status" value="1"/>
</dbReference>
<evidence type="ECO:0000313" key="4">
    <source>
        <dbReference type="EMBL" id="RVW00073.1"/>
    </source>
</evidence>
<dbReference type="GO" id="GO:0031177">
    <property type="term" value="F:phosphopantetheine binding"/>
    <property type="evidence" value="ECO:0007669"/>
    <property type="project" value="TreeGrafter"/>
</dbReference>
<dbReference type="InterPro" id="IPR025110">
    <property type="entry name" value="AMP-bd_C"/>
</dbReference>
<gene>
    <name evidence="4" type="ORF">EGT50_17015</name>
</gene>
<accession>A0A3S3BFM7</accession>
<dbReference type="CDD" id="cd02440">
    <property type="entry name" value="AdoMet_MTases"/>
    <property type="match status" value="1"/>
</dbReference>
<dbReference type="InterPro" id="IPR020845">
    <property type="entry name" value="AMP-binding_CS"/>
</dbReference>
<dbReference type="PANTHER" id="PTHR45527">
    <property type="entry name" value="NONRIBOSOMAL PEPTIDE SYNTHETASE"/>
    <property type="match status" value="1"/>
</dbReference>
<dbReference type="EMBL" id="RKLO01000012">
    <property type="protein sequence ID" value="RVW00073.1"/>
    <property type="molecule type" value="Genomic_DNA"/>
</dbReference>
<dbReference type="Proteomes" id="UP000283479">
    <property type="component" value="Unassembled WGS sequence"/>
</dbReference>
<evidence type="ECO:0000313" key="5">
    <source>
        <dbReference type="Proteomes" id="UP000283479"/>
    </source>
</evidence>
<name>A0A3S3BFM7_9NOCA</name>
<evidence type="ECO:0000259" key="3">
    <source>
        <dbReference type="Pfam" id="PF13193"/>
    </source>
</evidence>
<dbReference type="PANTHER" id="PTHR45527:SF14">
    <property type="entry name" value="PLIPASTATIN SYNTHASE SUBUNIT B"/>
    <property type="match status" value="1"/>
</dbReference>
<dbReference type="Gene3D" id="3.40.50.12780">
    <property type="entry name" value="N-terminal domain of ligase-like"/>
    <property type="match status" value="1"/>
</dbReference>
<dbReference type="Pfam" id="PF00501">
    <property type="entry name" value="AMP-binding"/>
    <property type="match status" value="1"/>
</dbReference>
<proteinExistence type="predicted"/>
<evidence type="ECO:0000259" key="2">
    <source>
        <dbReference type="Pfam" id="PF08242"/>
    </source>
</evidence>
<comment type="caution">
    <text evidence="4">The sequence shown here is derived from an EMBL/GenBank/DDBJ whole genome shotgun (WGS) entry which is preliminary data.</text>
</comment>
<dbReference type="SUPFAM" id="SSF53335">
    <property type="entry name" value="S-adenosyl-L-methionine-dependent methyltransferases"/>
    <property type="match status" value="1"/>
</dbReference>
<dbReference type="InterPro" id="IPR013217">
    <property type="entry name" value="Methyltransf_12"/>
</dbReference>
<protein>
    <submittedName>
        <fullName evidence="4">Amino acid adenylation domain-containing protein</fullName>
    </submittedName>
</protein>
<evidence type="ECO:0000259" key="1">
    <source>
        <dbReference type="Pfam" id="PF00501"/>
    </source>
</evidence>
<dbReference type="Gene3D" id="3.40.50.150">
    <property type="entry name" value="Vaccinia Virus protein VP39"/>
    <property type="match status" value="1"/>
</dbReference>
<feature type="non-terminal residue" evidence="4">
    <location>
        <position position="834"/>
    </location>
</feature>
<feature type="domain" description="Methyltransferase type 12" evidence="2">
    <location>
        <begin position="446"/>
        <end position="547"/>
    </location>
</feature>
<dbReference type="InterPro" id="IPR045851">
    <property type="entry name" value="AMP-bd_C_sf"/>
</dbReference>
<dbReference type="InterPro" id="IPR000873">
    <property type="entry name" value="AMP-dep_synth/lig_dom"/>
</dbReference>
<sequence length="834" mass="89627">MVTDRRTASTLPAADVSYLFVDDEARADTVDVRDVDVRDVERRAPLRAGNLAYLIYTSGSTGRPKGVAVCHHNVVNLFGGTDQWCGFGPDDVWTWFHSPAFDFSVWEIWGALLHGGTLVVVSQSLSRSPIQLWELFARTGVTVLNQTPSAFYQFAESESQCPARVRESLALRVVIFGGEALDPSRLRGWYPGDNPRRPLLVNMYGLTETTVHTSKLELGTDEVHGSPIGAPIGNTRVYVLDGWLRPVPVGVGGELYIAGEQVARGYAGRAGLTAGRFVADPFGGAGARMYRSGDVVRWTGGGVLEFLGRADEQVKVRGFRIEPGEVEAALVSHPAVGQAAVIARELPGVAGGEQLVGYVVPDRSAGVVCRDEGVESELVGQWRRVYDDLYSGEGVYSLDQSCVEFGEDFGGWNSSYSGDPIELGQMREWRASAVDRVRGLGACRILEIGVGSGLLLSQLAAGCEEYWATDLSGETIGSLQARLSGLPFEWVDRVRLSVQAADDVEGLPAGYFDAVVLNSVVQYFPSGGYLLQVIEQAMTLLAPGGALFIGDVRNLSLLREFTTGVQVARADGLDVAGVRDRVRREMVAERELLVAPEFFVGVADEVGDVGAVDIQLKRGYSVNELTRYRYEVVLRKVPVEARSVSGAVRVEFVSRAAMEEYLRQTDSECVRVTRIPHAGLLPEVRVAQALGEGRLDVPAAAPGEVGAGCEVRVGSGSRRSGSLLPEDCHELACELGFTAVATWSSEAGYIDVVFVRAGLDGAAVTDVFVPCEPVSGLAGWVNDPGAGVQVADVRRFVGDVLPEFMVPAVVVVLDGLPLTANGKLDRSGLPDPEF</sequence>
<dbReference type="GO" id="GO:0043041">
    <property type="term" value="P:amino acid activation for nonribosomal peptide biosynthetic process"/>
    <property type="evidence" value="ECO:0007669"/>
    <property type="project" value="TreeGrafter"/>
</dbReference>
<reference evidence="4 5" key="1">
    <citation type="submission" date="2018-11" db="EMBL/GenBank/DDBJ databases">
        <title>Rhodococcus spongicola sp. nov. and Rhodococcus xishaensis sp. nov. from marine sponges.</title>
        <authorList>
            <person name="Li L."/>
            <person name="Lin H.W."/>
        </authorList>
    </citation>
    <scope>NUCLEOTIDE SEQUENCE [LARGE SCALE GENOMIC DNA]</scope>
    <source>
        <strain evidence="4 5">LHW51113</strain>
    </source>
</reference>
<dbReference type="NCBIfam" id="TIGR01733">
    <property type="entry name" value="AA-adenyl-dom"/>
    <property type="match status" value="1"/>
</dbReference>
<keyword evidence="5" id="KW-1185">Reference proteome</keyword>
<organism evidence="4 5">
    <name type="scientific">Rhodococcus xishaensis</name>
    <dbReference type="NCBI Taxonomy" id="2487364"/>
    <lineage>
        <taxon>Bacteria</taxon>
        <taxon>Bacillati</taxon>
        <taxon>Actinomycetota</taxon>
        <taxon>Actinomycetes</taxon>
        <taxon>Mycobacteriales</taxon>
        <taxon>Nocardiaceae</taxon>
        <taxon>Rhodococcus</taxon>
    </lineage>
</organism>
<dbReference type="AlphaFoldDB" id="A0A3S3BFM7"/>
<dbReference type="PROSITE" id="PS00455">
    <property type="entry name" value="AMP_BINDING"/>
    <property type="match status" value="1"/>
</dbReference>
<dbReference type="GO" id="GO:0044550">
    <property type="term" value="P:secondary metabolite biosynthetic process"/>
    <property type="evidence" value="ECO:0007669"/>
    <property type="project" value="TreeGrafter"/>
</dbReference>
<dbReference type="Gene3D" id="3.30.300.30">
    <property type="match status" value="2"/>
</dbReference>
<feature type="domain" description="AMP-dependent synthetase/ligase" evidence="1">
    <location>
        <begin position="26"/>
        <end position="266"/>
    </location>
</feature>
<dbReference type="InterPro" id="IPR010071">
    <property type="entry name" value="AA_adenyl_dom"/>
</dbReference>
<feature type="domain" description="AMP-binding enzyme C-terminal" evidence="3">
    <location>
        <begin position="325"/>
        <end position="384"/>
    </location>
</feature>
<dbReference type="InterPro" id="IPR029063">
    <property type="entry name" value="SAM-dependent_MTases_sf"/>
</dbReference>
<dbReference type="Pfam" id="PF13193">
    <property type="entry name" value="AMP-binding_C"/>
    <property type="match status" value="1"/>
</dbReference>
<dbReference type="GO" id="GO:0005829">
    <property type="term" value="C:cytosol"/>
    <property type="evidence" value="ECO:0007669"/>
    <property type="project" value="TreeGrafter"/>
</dbReference>
<dbReference type="Pfam" id="PF08242">
    <property type="entry name" value="Methyltransf_12"/>
    <property type="match status" value="1"/>
</dbReference>